<dbReference type="KEGG" id="sedi:EBB79_11395"/>
<dbReference type="AlphaFoldDB" id="A0A3T0N355"/>
<keyword evidence="4" id="KW-1185">Reference proteome</keyword>
<dbReference type="PRINTS" id="PR00111">
    <property type="entry name" value="ABHYDROLASE"/>
</dbReference>
<accession>A0A3T0N355</accession>
<dbReference type="Proteomes" id="UP000283063">
    <property type="component" value="Chromosome"/>
</dbReference>
<dbReference type="GO" id="GO:0016020">
    <property type="term" value="C:membrane"/>
    <property type="evidence" value="ECO:0007669"/>
    <property type="project" value="TreeGrafter"/>
</dbReference>
<organism evidence="3 4">
    <name type="scientific">Parasedimentitalea marina</name>
    <dbReference type="NCBI Taxonomy" id="2483033"/>
    <lineage>
        <taxon>Bacteria</taxon>
        <taxon>Pseudomonadati</taxon>
        <taxon>Pseudomonadota</taxon>
        <taxon>Alphaproteobacteria</taxon>
        <taxon>Rhodobacterales</taxon>
        <taxon>Paracoccaceae</taxon>
        <taxon>Parasedimentitalea</taxon>
    </lineage>
</organism>
<dbReference type="RefSeq" id="WP_127748986.1">
    <property type="nucleotide sequence ID" value="NZ_CP033219.1"/>
</dbReference>
<dbReference type="Pfam" id="PF12697">
    <property type="entry name" value="Abhydrolase_6"/>
    <property type="match status" value="1"/>
</dbReference>
<feature type="domain" description="AB hydrolase-1" evidence="2">
    <location>
        <begin position="26"/>
        <end position="253"/>
    </location>
</feature>
<sequence length="270" mass="28692">MTLTTLRLSSSGRKVSYRDHGAGEPLVLIHGVGLQSAAWGPQIAVLQDRYHVIALDMPGHGGSDPLPVGSQLPDYVAWCHEVILEMGLAPVNLAGHSMGALIATGFAASFPDLTRRVALLNGVYCRDETSRQAVRARASEIQSGVVDLKTPLARWFGDTPVEIAAQAKVAAWLNALDLSGYATAYAAFAHGDATYAEQIQAIACPFLAMTGAGDPNSTPAMSQTMAEKVEQGTAVTISGHRHMINLTAVAEVNAHLLAWLNQPMTQKELQ</sequence>
<dbReference type="GO" id="GO:0016787">
    <property type="term" value="F:hydrolase activity"/>
    <property type="evidence" value="ECO:0007669"/>
    <property type="project" value="UniProtKB-KW"/>
</dbReference>
<dbReference type="PANTHER" id="PTHR43798:SF31">
    <property type="entry name" value="AB HYDROLASE SUPERFAMILY PROTEIN YCLE"/>
    <property type="match status" value="1"/>
</dbReference>
<evidence type="ECO:0000259" key="2">
    <source>
        <dbReference type="Pfam" id="PF12697"/>
    </source>
</evidence>
<dbReference type="InterPro" id="IPR050266">
    <property type="entry name" value="AB_hydrolase_sf"/>
</dbReference>
<evidence type="ECO:0000256" key="1">
    <source>
        <dbReference type="ARBA" id="ARBA00022801"/>
    </source>
</evidence>
<evidence type="ECO:0000313" key="4">
    <source>
        <dbReference type="Proteomes" id="UP000283063"/>
    </source>
</evidence>
<dbReference type="InterPro" id="IPR000073">
    <property type="entry name" value="AB_hydrolase_1"/>
</dbReference>
<dbReference type="SUPFAM" id="SSF53474">
    <property type="entry name" value="alpha/beta-Hydrolases"/>
    <property type="match status" value="1"/>
</dbReference>
<dbReference type="InterPro" id="IPR029058">
    <property type="entry name" value="AB_hydrolase_fold"/>
</dbReference>
<dbReference type="Gene3D" id="3.40.50.1820">
    <property type="entry name" value="alpha/beta hydrolase"/>
    <property type="match status" value="1"/>
</dbReference>
<proteinExistence type="predicted"/>
<keyword evidence="1 3" id="KW-0378">Hydrolase</keyword>
<name>A0A3T0N355_9RHOB</name>
<dbReference type="OrthoDB" id="9804723at2"/>
<evidence type="ECO:0000313" key="3">
    <source>
        <dbReference type="EMBL" id="AZV78424.1"/>
    </source>
</evidence>
<dbReference type="EMBL" id="CP033219">
    <property type="protein sequence ID" value="AZV78424.1"/>
    <property type="molecule type" value="Genomic_DNA"/>
</dbReference>
<dbReference type="PANTHER" id="PTHR43798">
    <property type="entry name" value="MONOACYLGLYCEROL LIPASE"/>
    <property type="match status" value="1"/>
</dbReference>
<gene>
    <name evidence="3" type="ORF">EBB79_11395</name>
</gene>
<reference evidence="3 4" key="1">
    <citation type="submission" date="2018-10" db="EMBL/GenBank/DDBJ databases">
        <title>Parasedimentitalea marina sp. nov., a psychrophilic bacterium isolated from deep seawater of the New Britain Trench.</title>
        <authorList>
            <person name="Cao J."/>
        </authorList>
    </citation>
    <scope>NUCLEOTIDE SEQUENCE [LARGE SCALE GENOMIC DNA]</scope>
    <source>
        <strain evidence="3 4">W43</strain>
    </source>
</reference>
<protein>
    <submittedName>
        <fullName evidence="3">Alpha/beta hydrolase</fullName>
    </submittedName>
</protein>